<accession>A0AAE7RD58</accession>
<dbReference type="GO" id="GO:0005886">
    <property type="term" value="C:plasma membrane"/>
    <property type="evidence" value="ECO:0007669"/>
    <property type="project" value="TreeGrafter"/>
</dbReference>
<evidence type="ECO:0000313" key="5">
    <source>
        <dbReference type="Proteomes" id="UP000822331"/>
    </source>
</evidence>
<dbReference type="PANTHER" id="PTHR32309:SF13">
    <property type="entry name" value="FERRIC ENTEROBACTIN TRANSPORT PROTEIN FEPE"/>
    <property type="match status" value="1"/>
</dbReference>
<name>A0AAE7RD58_9HYPH</name>
<evidence type="ECO:0000313" key="2">
    <source>
        <dbReference type="EMBL" id="NTF38259.1"/>
    </source>
</evidence>
<evidence type="ECO:0000313" key="3">
    <source>
        <dbReference type="EMBL" id="QTG01849.1"/>
    </source>
</evidence>
<evidence type="ECO:0008006" key="6">
    <source>
        <dbReference type="Google" id="ProtNLM"/>
    </source>
</evidence>
<dbReference type="Proteomes" id="UP000822331">
    <property type="component" value="Unassembled WGS sequence"/>
</dbReference>
<dbReference type="GO" id="GO:0004713">
    <property type="term" value="F:protein tyrosine kinase activity"/>
    <property type="evidence" value="ECO:0007669"/>
    <property type="project" value="TreeGrafter"/>
</dbReference>
<dbReference type="RefSeq" id="WP_065698964.1">
    <property type="nucleotide sequence ID" value="NZ_CP049207.1"/>
</dbReference>
<keyword evidence="5" id="KW-1185">Reference proteome</keyword>
<reference evidence="3" key="2">
    <citation type="submission" date="2020-02" db="EMBL/GenBank/DDBJ databases">
        <title>Unexpected conservation and global transmission of agrobacterial virulence plasmids.</title>
        <authorList>
            <person name="Weisberg A.J."/>
            <person name="Davis E.W. II"/>
            <person name="Tabima J.R."/>
            <person name="Belcher M.S."/>
            <person name="Miller M."/>
            <person name="Kuo C.-H."/>
            <person name="Loper J.E."/>
            <person name="Grunwald N.J."/>
            <person name="Putnam M.L."/>
            <person name="Chang J.H."/>
        </authorList>
    </citation>
    <scope>NUCLEOTIDE SEQUENCE</scope>
    <source>
        <strain evidence="3">W2/73</strain>
    </source>
</reference>
<dbReference type="InterPro" id="IPR050445">
    <property type="entry name" value="Bact_polysacc_biosynth/exp"/>
</dbReference>
<evidence type="ECO:0000313" key="4">
    <source>
        <dbReference type="Proteomes" id="UP000663912"/>
    </source>
</evidence>
<proteinExistence type="predicted"/>
<keyword evidence="1" id="KW-1133">Transmembrane helix</keyword>
<dbReference type="AlphaFoldDB" id="A0AAE7RD58"/>
<protein>
    <recommendedName>
        <fullName evidence="6">Capsule biosynthesis protein</fullName>
    </recommendedName>
</protein>
<dbReference type="KEGG" id="arui:G6M88_15345"/>
<feature type="transmembrane region" description="Helical" evidence="1">
    <location>
        <begin position="372"/>
        <end position="393"/>
    </location>
</feature>
<evidence type="ECO:0000256" key="1">
    <source>
        <dbReference type="SAM" id="Phobius"/>
    </source>
</evidence>
<organism evidence="3 4">
    <name type="scientific">Agrobacterium rubi</name>
    <dbReference type="NCBI Taxonomy" id="28099"/>
    <lineage>
        <taxon>Bacteria</taxon>
        <taxon>Pseudomonadati</taxon>
        <taxon>Pseudomonadota</taxon>
        <taxon>Alphaproteobacteria</taxon>
        <taxon>Hyphomicrobiales</taxon>
        <taxon>Rhizobiaceae</taxon>
        <taxon>Rhizobium/Agrobacterium group</taxon>
        <taxon>Agrobacterium</taxon>
    </lineage>
</organism>
<dbReference type="PANTHER" id="PTHR32309">
    <property type="entry name" value="TYROSINE-PROTEIN KINASE"/>
    <property type="match status" value="1"/>
</dbReference>
<gene>
    <name evidence="2" type="ORF">G6L72_16275</name>
    <name evidence="3" type="ORF">G6M88_15345</name>
</gene>
<keyword evidence="1" id="KW-0472">Membrane</keyword>
<reference evidence="2 5" key="1">
    <citation type="journal article" date="2020" name="Science">
        <title>Unexpected conservation and global transmission of agrobacterial virulence plasmids.</title>
        <authorList>
            <person name="Weisberg A.J."/>
            <person name="Davis E.W. 2nd"/>
            <person name="Tabima J."/>
            <person name="Belcher M.S."/>
            <person name="Miller M."/>
            <person name="Kuo C.H."/>
            <person name="Loper J.E."/>
            <person name="Grunwald N.J."/>
            <person name="Putnam M.L."/>
            <person name="Chang J.H."/>
        </authorList>
    </citation>
    <scope>NUCLEOTIDE SEQUENCE [LARGE SCALE GENOMIC DNA]</scope>
    <source>
        <strain evidence="2 5">A19/93</strain>
    </source>
</reference>
<dbReference type="Proteomes" id="UP000663912">
    <property type="component" value="Chromosome 2"/>
</dbReference>
<feature type="transmembrane region" description="Helical" evidence="1">
    <location>
        <begin position="40"/>
        <end position="59"/>
    </location>
</feature>
<keyword evidence="1" id="KW-0812">Transmembrane</keyword>
<dbReference type="EMBL" id="CP049207">
    <property type="protein sequence ID" value="QTG01849.1"/>
    <property type="molecule type" value="Genomic_DNA"/>
</dbReference>
<dbReference type="EMBL" id="JAAMCP010000009">
    <property type="protein sequence ID" value="NTF38259.1"/>
    <property type="molecule type" value="Genomic_DNA"/>
</dbReference>
<sequence>MNLEVGHLDKAVSIAPADDVDANSESYERGSRLFNKTNSLFMFVILPGIIAAVYYFLLASGQYISESRMVVRTIGVSEQFDTSEKRDGRSIIGGDSLTQDSYIVANYIQSPQIVRLLDERIQLHDMFSRADVDYFSRLPENARFEDLHKFWTRQVDTYVDGPSGIIILTIRAFSPEDAVKISKAALQAADEMIDTISEKAKHDLIQRGENDVTLALAAYREALDGLREYQNKTGILDPLASAKMSNAIIAKLTEQKLTLTVSLNSLVAAGADNTARGRELTRSIKAIDDQIRLRQDSVAGATPSDGVQISSSMAEFSRLETQRIVTQALYESTVRNLDTAKSTALKRTTFISVFSDAHIPEESRYPDRFSQWIILVGGLLTLWMTGTLIWMSIEDHRV</sequence>